<evidence type="ECO:0000259" key="6">
    <source>
        <dbReference type="PROSITE" id="PS51078"/>
    </source>
</evidence>
<comment type="caution">
    <text evidence="7">The sequence shown here is derived from an EMBL/GenBank/DDBJ whole genome shotgun (WGS) entry which is preliminary data.</text>
</comment>
<dbReference type="InterPro" id="IPR036388">
    <property type="entry name" value="WH-like_DNA-bd_sf"/>
</dbReference>
<dbReference type="SUPFAM" id="SSF55781">
    <property type="entry name" value="GAF domain-like"/>
    <property type="match status" value="1"/>
</dbReference>
<name>A0A0K8P095_PISS1</name>
<reference evidence="7 8" key="2">
    <citation type="journal article" date="2016" name="Science">
        <title>A bacterium that degrades and assimilates poly(ethylene terephthalate).</title>
        <authorList>
            <person name="Yoshida S."/>
            <person name="Hiraga K."/>
            <person name="Takehana T."/>
            <person name="Taniguchi I."/>
            <person name="Yamaji H."/>
            <person name="Maeda Y."/>
            <person name="Toyohara K."/>
            <person name="Miyamoto K."/>
            <person name="Kimura Y."/>
            <person name="Oda K."/>
        </authorList>
    </citation>
    <scope>NUCLEOTIDE SEQUENCE [LARGE SCALE GENOMIC DNA]</scope>
    <source>
        <strain evidence="8">NBRC 110686 / TISTR 2288 / 201-F6</strain>
    </source>
</reference>
<feature type="region of interest" description="Disordered" evidence="4">
    <location>
        <begin position="1"/>
        <end position="24"/>
    </location>
</feature>
<keyword evidence="1" id="KW-0805">Transcription regulation</keyword>
<dbReference type="OrthoDB" id="9000968at2"/>
<dbReference type="Gene3D" id="3.30.450.40">
    <property type="match status" value="1"/>
</dbReference>
<keyword evidence="2" id="KW-0238">DNA-binding</keyword>
<proteinExistence type="predicted"/>
<evidence type="ECO:0000256" key="2">
    <source>
        <dbReference type="ARBA" id="ARBA00023125"/>
    </source>
</evidence>
<dbReference type="RefSeq" id="WP_082368233.1">
    <property type="nucleotide sequence ID" value="NZ_BBYR01000030.1"/>
</dbReference>
<protein>
    <submittedName>
        <fullName evidence="7">Transcriptional regulator, IclR family</fullName>
    </submittedName>
</protein>
<evidence type="ECO:0000313" key="7">
    <source>
        <dbReference type="EMBL" id="GAP36072.1"/>
    </source>
</evidence>
<feature type="domain" description="IclR-ED" evidence="6">
    <location>
        <begin position="93"/>
        <end position="276"/>
    </location>
</feature>
<keyword evidence="8" id="KW-1185">Reference proteome</keyword>
<dbReference type="STRING" id="1547922.ISF6_1912"/>
<dbReference type="GO" id="GO:0045892">
    <property type="term" value="P:negative regulation of DNA-templated transcription"/>
    <property type="evidence" value="ECO:0007669"/>
    <property type="project" value="TreeGrafter"/>
</dbReference>
<feature type="domain" description="HTH iclR-type" evidence="5">
    <location>
        <begin position="31"/>
        <end position="92"/>
    </location>
</feature>
<dbReference type="InterPro" id="IPR029016">
    <property type="entry name" value="GAF-like_dom_sf"/>
</dbReference>
<sequence>MPAIDARSPSRPSAPAGARRPEAGRGAAGLVPAVTRAMALLDLLAEERVPMGLSRLAGSLQLPKSSVHALCNTLLALGYLRRQGDAGFTIGPRVMPLADAFVSGTDVAQAFNAVWDEAGSLPEETVILSVLNGGDVVYVAARHGSRPLGLAFRVGMRLPAHLAASGRAMLAWLGTPAVCGLFDGTPLAQPARGGPLTLEALLEELAATRARGYSLDDEGVREGVHCFGAPVFDAAGAVVAGVGVCLQKAVLDAGMRARQLDTVLRVAAQLSQRLGGRVPPAGR</sequence>
<dbReference type="PROSITE" id="PS51078">
    <property type="entry name" value="ICLR_ED"/>
    <property type="match status" value="1"/>
</dbReference>
<dbReference type="InterPro" id="IPR005471">
    <property type="entry name" value="Tscrpt_reg_IclR_N"/>
</dbReference>
<dbReference type="EMBL" id="BBYR01000030">
    <property type="protein sequence ID" value="GAP36072.1"/>
    <property type="molecule type" value="Genomic_DNA"/>
</dbReference>
<dbReference type="GO" id="GO:0003700">
    <property type="term" value="F:DNA-binding transcription factor activity"/>
    <property type="evidence" value="ECO:0007669"/>
    <property type="project" value="TreeGrafter"/>
</dbReference>
<dbReference type="Gene3D" id="1.10.10.10">
    <property type="entry name" value="Winged helix-like DNA-binding domain superfamily/Winged helix DNA-binding domain"/>
    <property type="match status" value="1"/>
</dbReference>
<dbReference type="Pfam" id="PF09339">
    <property type="entry name" value="HTH_IclR"/>
    <property type="match status" value="1"/>
</dbReference>
<dbReference type="PANTHER" id="PTHR30136">
    <property type="entry name" value="HELIX-TURN-HELIX TRANSCRIPTIONAL REGULATOR, ICLR FAMILY"/>
    <property type="match status" value="1"/>
</dbReference>
<evidence type="ECO:0000256" key="1">
    <source>
        <dbReference type="ARBA" id="ARBA00023015"/>
    </source>
</evidence>
<evidence type="ECO:0000313" key="8">
    <source>
        <dbReference type="Proteomes" id="UP000037660"/>
    </source>
</evidence>
<reference evidence="8" key="1">
    <citation type="submission" date="2015-07" db="EMBL/GenBank/DDBJ databases">
        <title>Discovery of a poly(ethylene terephthalate assimilation.</title>
        <authorList>
            <person name="Yoshida S."/>
            <person name="Hiraga K."/>
            <person name="Takehana T."/>
            <person name="Taniguchi I."/>
            <person name="Yamaji H."/>
            <person name="Maeda Y."/>
            <person name="Toyohara K."/>
            <person name="Miyamoto K."/>
            <person name="Kimura Y."/>
            <person name="Oda K."/>
        </authorList>
    </citation>
    <scope>NUCLEOTIDE SEQUENCE [LARGE SCALE GENOMIC DNA]</scope>
    <source>
        <strain evidence="8">NBRC 110686 / TISTR 2288 / 201-F6</strain>
    </source>
</reference>
<dbReference type="PANTHER" id="PTHR30136:SF24">
    <property type="entry name" value="HTH-TYPE TRANSCRIPTIONAL REPRESSOR ALLR"/>
    <property type="match status" value="1"/>
</dbReference>
<dbReference type="InterPro" id="IPR014757">
    <property type="entry name" value="Tscrpt_reg_IclR_C"/>
</dbReference>
<dbReference type="GO" id="GO:0003677">
    <property type="term" value="F:DNA binding"/>
    <property type="evidence" value="ECO:0007669"/>
    <property type="project" value="UniProtKB-KW"/>
</dbReference>
<dbReference type="InterPro" id="IPR050707">
    <property type="entry name" value="HTH_MetabolicPath_Reg"/>
</dbReference>
<dbReference type="SMART" id="SM00346">
    <property type="entry name" value="HTH_ICLR"/>
    <property type="match status" value="1"/>
</dbReference>
<dbReference type="AlphaFoldDB" id="A0A0K8P095"/>
<accession>A0A0K8P095</accession>
<dbReference type="Proteomes" id="UP000037660">
    <property type="component" value="Unassembled WGS sequence"/>
</dbReference>
<evidence type="ECO:0000256" key="3">
    <source>
        <dbReference type="ARBA" id="ARBA00023163"/>
    </source>
</evidence>
<dbReference type="PROSITE" id="PS51077">
    <property type="entry name" value="HTH_ICLR"/>
    <property type="match status" value="1"/>
</dbReference>
<organism evidence="7 8">
    <name type="scientific">Piscinibacter sakaiensis</name>
    <name type="common">Ideonella sakaiensis</name>
    <dbReference type="NCBI Taxonomy" id="1547922"/>
    <lineage>
        <taxon>Bacteria</taxon>
        <taxon>Pseudomonadati</taxon>
        <taxon>Pseudomonadota</taxon>
        <taxon>Betaproteobacteria</taxon>
        <taxon>Burkholderiales</taxon>
        <taxon>Sphaerotilaceae</taxon>
        <taxon>Piscinibacter</taxon>
    </lineage>
</organism>
<dbReference type="Pfam" id="PF01614">
    <property type="entry name" value="IclR_C"/>
    <property type="match status" value="1"/>
</dbReference>
<keyword evidence="3" id="KW-0804">Transcription</keyword>
<evidence type="ECO:0000256" key="4">
    <source>
        <dbReference type="SAM" id="MobiDB-lite"/>
    </source>
</evidence>
<dbReference type="SUPFAM" id="SSF46785">
    <property type="entry name" value="Winged helix' DNA-binding domain"/>
    <property type="match status" value="1"/>
</dbReference>
<gene>
    <name evidence="7" type="ORF">ISF6_1912</name>
</gene>
<dbReference type="InterPro" id="IPR036390">
    <property type="entry name" value="WH_DNA-bd_sf"/>
</dbReference>
<evidence type="ECO:0000259" key="5">
    <source>
        <dbReference type="PROSITE" id="PS51077"/>
    </source>
</evidence>
<dbReference type="SMR" id="A0A0K8P095"/>